<dbReference type="Proteomes" id="UP001054252">
    <property type="component" value="Unassembled WGS sequence"/>
</dbReference>
<proteinExistence type="predicted"/>
<evidence type="ECO:0000259" key="2">
    <source>
        <dbReference type="Pfam" id="PF00931"/>
    </source>
</evidence>
<dbReference type="GO" id="GO:0006952">
    <property type="term" value="P:defense response"/>
    <property type="evidence" value="ECO:0007669"/>
    <property type="project" value="UniProtKB-KW"/>
</dbReference>
<dbReference type="Pfam" id="PF00931">
    <property type="entry name" value="NB-ARC"/>
    <property type="match status" value="1"/>
</dbReference>
<evidence type="ECO:0000256" key="1">
    <source>
        <dbReference type="ARBA" id="ARBA00022821"/>
    </source>
</evidence>
<sequence>MEDILKEFVIDAKRSELIAESDARAKKRQKIASIVMNLFRSKAKLNPKISSVVKDLNGRLQKIDNGMHSLGLTNWALKLEDKSHKVAAKRLPESSLLEDMVLGRDSDKQAILQRLLEDGASLEQDFVIPIVGMGGIGKTTLARLIYNDEKLEGKFDLKAWVCVADVFDVPKITRTILEQVTRRKCDLDDFDSLQKELKGKLSGRKFFLILDDVWNKEYGNWDKLKRPFMSGALGSKIIVTTQNKDVGMMIKGDDQVYNLELLQDDACLPLFTQHALGKENFDAHLNLQDVGEKLVERCKRLPLALKHWVASCGESCVVMSGRIY</sequence>
<accession>A0AAV5LZJ8</accession>
<organism evidence="3 4">
    <name type="scientific">Rubroshorea leprosula</name>
    <dbReference type="NCBI Taxonomy" id="152421"/>
    <lineage>
        <taxon>Eukaryota</taxon>
        <taxon>Viridiplantae</taxon>
        <taxon>Streptophyta</taxon>
        <taxon>Embryophyta</taxon>
        <taxon>Tracheophyta</taxon>
        <taxon>Spermatophyta</taxon>
        <taxon>Magnoliopsida</taxon>
        <taxon>eudicotyledons</taxon>
        <taxon>Gunneridae</taxon>
        <taxon>Pentapetalae</taxon>
        <taxon>rosids</taxon>
        <taxon>malvids</taxon>
        <taxon>Malvales</taxon>
        <taxon>Dipterocarpaceae</taxon>
        <taxon>Rubroshorea</taxon>
    </lineage>
</organism>
<keyword evidence="1" id="KW-0611">Plant defense</keyword>
<dbReference type="GO" id="GO:0043531">
    <property type="term" value="F:ADP binding"/>
    <property type="evidence" value="ECO:0007669"/>
    <property type="project" value="InterPro"/>
</dbReference>
<feature type="domain" description="NB-ARC" evidence="2">
    <location>
        <begin position="106"/>
        <end position="277"/>
    </location>
</feature>
<comment type="caution">
    <text evidence="3">The sequence shown here is derived from an EMBL/GenBank/DDBJ whole genome shotgun (WGS) entry which is preliminary data.</text>
</comment>
<dbReference type="PANTHER" id="PTHR36766">
    <property type="entry name" value="PLANT BROAD-SPECTRUM MILDEW RESISTANCE PROTEIN RPW8"/>
    <property type="match status" value="1"/>
</dbReference>
<dbReference type="FunFam" id="3.40.50.300:FF:001091">
    <property type="entry name" value="Probable disease resistance protein At1g61300"/>
    <property type="match status" value="1"/>
</dbReference>
<dbReference type="AlphaFoldDB" id="A0AAV5LZJ8"/>
<dbReference type="SUPFAM" id="SSF52540">
    <property type="entry name" value="P-loop containing nucleoside triphosphate hydrolases"/>
    <property type="match status" value="1"/>
</dbReference>
<evidence type="ECO:0000313" key="4">
    <source>
        <dbReference type="Proteomes" id="UP001054252"/>
    </source>
</evidence>
<dbReference type="InterPro" id="IPR027417">
    <property type="entry name" value="P-loop_NTPase"/>
</dbReference>
<dbReference type="PRINTS" id="PR00364">
    <property type="entry name" value="DISEASERSIST"/>
</dbReference>
<dbReference type="EMBL" id="BPVZ01000153">
    <property type="protein sequence ID" value="GKV41787.1"/>
    <property type="molecule type" value="Genomic_DNA"/>
</dbReference>
<evidence type="ECO:0000313" key="3">
    <source>
        <dbReference type="EMBL" id="GKV41787.1"/>
    </source>
</evidence>
<reference evidence="3 4" key="1">
    <citation type="journal article" date="2021" name="Commun. Biol.">
        <title>The genome of Shorea leprosula (Dipterocarpaceae) highlights the ecological relevance of drought in aseasonal tropical rainforests.</title>
        <authorList>
            <person name="Ng K.K.S."/>
            <person name="Kobayashi M.J."/>
            <person name="Fawcett J.A."/>
            <person name="Hatakeyama M."/>
            <person name="Paape T."/>
            <person name="Ng C.H."/>
            <person name="Ang C.C."/>
            <person name="Tnah L.H."/>
            <person name="Lee C.T."/>
            <person name="Nishiyama T."/>
            <person name="Sese J."/>
            <person name="O'Brien M.J."/>
            <person name="Copetti D."/>
            <person name="Mohd Noor M.I."/>
            <person name="Ong R.C."/>
            <person name="Putra M."/>
            <person name="Sireger I.Z."/>
            <person name="Indrioko S."/>
            <person name="Kosugi Y."/>
            <person name="Izuno A."/>
            <person name="Isagi Y."/>
            <person name="Lee S.L."/>
            <person name="Shimizu K.K."/>
        </authorList>
    </citation>
    <scope>NUCLEOTIDE SEQUENCE [LARGE SCALE GENOMIC DNA]</scope>
    <source>
        <strain evidence="3">214</strain>
    </source>
</reference>
<name>A0AAV5LZJ8_9ROSI</name>
<dbReference type="PANTHER" id="PTHR36766:SF40">
    <property type="entry name" value="DISEASE RESISTANCE PROTEIN RGA3"/>
    <property type="match status" value="1"/>
</dbReference>
<dbReference type="Gene3D" id="3.40.50.300">
    <property type="entry name" value="P-loop containing nucleotide triphosphate hydrolases"/>
    <property type="match status" value="1"/>
</dbReference>
<keyword evidence="4" id="KW-1185">Reference proteome</keyword>
<dbReference type="InterPro" id="IPR002182">
    <property type="entry name" value="NB-ARC"/>
</dbReference>
<protein>
    <recommendedName>
        <fullName evidence="2">NB-ARC domain-containing protein</fullName>
    </recommendedName>
</protein>
<gene>
    <name evidence="3" type="ORF">SLEP1_g49279</name>
</gene>